<keyword evidence="14" id="KW-0067">ATP-binding</keyword>
<feature type="binding site" evidence="19">
    <location>
        <position position="63"/>
    </location>
    <ligand>
        <name>GTP</name>
        <dbReference type="ChEBI" id="CHEBI:37565"/>
    </ligand>
</feature>
<comment type="similarity">
    <text evidence="7">Belongs to the CobU/CobP family.</text>
</comment>
<proteinExistence type="inferred from homology"/>
<dbReference type="GO" id="GO:0008820">
    <property type="term" value="F:cobinamide phosphate guanylyltransferase activity"/>
    <property type="evidence" value="ECO:0007669"/>
    <property type="project" value="UniProtKB-EC"/>
</dbReference>
<dbReference type="CDD" id="cd00544">
    <property type="entry name" value="CobU"/>
    <property type="match status" value="1"/>
</dbReference>
<evidence type="ECO:0000256" key="9">
    <source>
        <dbReference type="ARBA" id="ARBA00012523"/>
    </source>
</evidence>
<evidence type="ECO:0000256" key="19">
    <source>
        <dbReference type="PIRSR" id="PIRSR006135-2"/>
    </source>
</evidence>
<dbReference type="EC" id="2.7.7.62" evidence="9"/>
<evidence type="ECO:0000256" key="6">
    <source>
        <dbReference type="ARBA" id="ARBA00005159"/>
    </source>
</evidence>
<organism evidence="20 21">
    <name type="scientific">Paenibacillus kribbensis</name>
    <dbReference type="NCBI Taxonomy" id="172713"/>
    <lineage>
        <taxon>Bacteria</taxon>
        <taxon>Bacillati</taxon>
        <taxon>Bacillota</taxon>
        <taxon>Bacilli</taxon>
        <taxon>Bacillales</taxon>
        <taxon>Paenibacillaceae</taxon>
        <taxon>Paenibacillus</taxon>
    </lineage>
</organism>
<evidence type="ECO:0000256" key="5">
    <source>
        <dbReference type="ARBA" id="ARBA00004692"/>
    </source>
</evidence>
<dbReference type="OrthoDB" id="9799422at2"/>
<feature type="active site" description="GMP-histidine intermediate" evidence="18">
    <location>
        <position position="48"/>
    </location>
</feature>
<feature type="binding site" evidence="19">
    <location>
        <begin position="49"/>
        <end position="52"/>
    </location>
    <ligand>
        <name>GTP</name>
        <dbReference type="ChEBI" id="CHEBI:37565"/>
    </ligand>
</feature>
<keyword evidence="10" id="KW-0169">Cobalamin biosynthesis</keyword>
<evidence type="ECO:0000256" key="14">
    <source>
        <dbReference type="ARBA" id="ARBA00022840"/>
    </source>
</evidence>
<keyword evidence="15 19" id="KW-0342">GTP-binding</keyword>
<evidence type="ECO:0000256" key="16">
    <source>
        <dbReference type="ARBA" id="ARBA00029570"/>
    </source>
</evidence>
<comment type="pathway">
    <text evidence="6">Cofactor biosynthesis; adenosylcobalamin biosynthesis; adenosylcobalamin from cob(II)yrinate a,c-diamide: step 5/7.</text>
</comment>
<dbReference type="EC" id="2.7.1.156" evidence="8"/>
<comment type="catalytic activity">
    <reaction evidence="2">
        <text>adenosylcob(III)inamide phosphate + GTP + H(+) = adenosylcob(III)inamide-GDP + diphosphate</text>
        <dbReference type="Rhea" id="RHEA:22712"/>
        <dbReference type="ChEBI" id="CHEBI:15378"/>
        <dbReference type="ChEBI" id="CHEBI:33019"/>
        <dbReference type="ChEBI" id="CHEBI:37565"/>
        <dbReference type="ChEBI" id="CHEBI:58502"/>
        <dbReference type="ChEBI" id="CHEBI:60487"/>
        <dbReference type="EC" id="2.7.7.62"/>
    </reaction>
</comment>
<comment type="function">
    <text evidence="4">Catalyzes ATP-dependent phosphorylation of adenosylcobinamide and addition of GMP to adenosylcobinamide phosphate.</text>
</comment>
<keyword evidence="12 19" id="KW-0547">Nucleotide-binding</keyword>
<dbReference type="PANTHER" id="PTHR34848:SF1">
    <property type="entry name" value="BIFUNCTIONAL ADENOSYLCOBALAMIN BIOSYNTHESIS PROTEIN COBU"/>
    <property type="match status" value="1"/>
</dbReference>
<feature type="binding site" evidence="19">
    <location>
        <begin position="7"/>
        <end position="14"/>
    </location>
    <ligand>
        <name>GTP</name>
        <dbReference type="ChEBI" id="CHEBI:37565"/>
    </ligand>
</feature>
<evidence type="ECO:0000256" key="12">
    <source>
        <dbReference type="ARBA" id="ARBA00022741"/>
    </source>
</evidence>
<dbReference type="UniPathway" id="UPA00148">
    <property type="reaction ID" value="UER00236"/>
</dbReference>
<dbReference type="SUPFAM" id="SSF52540">
    <property type="entry name" value="P-loop containing nucleoside triphosphate hydrolases"/>
    <property type="match status" value="1"/>
</dbReference>
<keyword evidence="13 20" id="KW-0418">Kinase</keyword>
<gene>
    <name evidence="20" type="ORF">B4V02_18425</name>
</gene>
<reference evidence="20 21" key="1">
    <citation type="submission" date="2017-03" db="EMBL/GenBank/DDBJ databases">
        <title>Complete genome sequence of Paenibacillus Kribbensis producing bioflocculants.</title>
        <authorList>
            <person name="Lee H.-G."/>
            <person name="Oh H.-M."/>
        </authorList>
    </citation>
    <scope>NUCLEOTIDE SEQUENCE [LARGE SCALE GENOMIC DNA]</scope>
    <source>
        <strain evidence="20 21">AM49</strain>
    </source>
</reference>
<comment type="catalytic activity">
    <reaction evidence="1">
        <text>adenosylcob(III)inamide + ATP = adenosylcob(III)inamide phosphate + ADP + H(+)</text>
        <dbReference type="Rhea" id="RHEA:15769"/>
        <dbReference type="ChEBI" id="CHEBI:2480"/>
        <dbReference type="ChEBI" id="CHEBI:15378"/>
        <dbReference type="ChEBI" id="CHEBI:30616"/>
        <dbReference type="ChEBI" id="CHEBI:58502"/>
        <dbReference type="ChEBI" id="CHEBI:456216"/>
        <dbReference type="EC" id="2.7.1.156"/>
    </reaction>
</comment>
<evidence type="ECO:0000256" key="4">
    <source>
        <dbReference type="ARBA" id="ARBA00003889"/>
    </source>
</evidence>
<evidence type="ECO:0000256" key="7">
    <source>
        <dbReference type="ARBA" id="ARBA00007490"/>
    </source>
</evidence>
<dbReference type="GO" id="GO:0009236">
    <property type="term" value="P:cobalamin biosynthetic process"/>
    <property type="evidence" value="ECO:0007669"/>
    <property type="project" value="UniProtKB-UniPathway"/>
</dbReference>
<dbReference type="GO" id="GO:0005525">
    <property type="term" value="F:GTP binding"/>
    <property type="evidence" value="ECO:0007669"/>
    <property type="project" value="UniProtKB-KW"/>
</dbReference>
<dbReference type="PANTHER" id="PTHR34848">
    <property type="match status" value="1"/>
</dbReference>
<evidence type="ECO:0000256" key="10">
    <source>
        <dbReference type="ARBA" id="ARBA00022573"/>
    </source>
</evidence>
<evidence type="ECO:0000256" key="15">
    <source>
        <dbReference type="ARBA" id="ARBA00023134"/>
    </source>
</evidence>
<dbReference type="InterPro" id="IPR027417">
    <property type="entry name" value="P-loop_NTPase"/>
</dbReference>
<evidence type="ECO:0000313" key="21">
    <source>
        <dbReference type="Proteomes" id="UP000214666"/>
    </source>
</evidence>
<dbReference type="InterPro" id="IPR003203">
    <property type="entry name" value="CobU/CobP"/>
</dbReference>
<feature type="binding site" evidence="19">
    <location>
        <position position="115"/>
    </location>
    <ligand>
        <name>GTP</name>
        <dbReference type="ChEBI" id="CHEBI:37565"/>
    </ligand>
</feature>
<keyword evidence="11 20" id="KW-0808">Transferase</keyword>
<protein>
    <recommendedName>
        <fullName evidence="16">Adenosylcobinamide kinase</fullName>
        <ecNumber evidence="8">2.7.1.156</ecNumber>
        <ecNumber evidence="9">2.7.7.62</ecNumber>
    </recommendedName>
    <alternativeName>
        <fullName evidence="17">Adenosylcobinamide-phosphate guanylyltransferase</fullName>
    </alternativeName>
</protein>
<evidence type="ECO:0000256" key="18">
    <source>
        <dbReference type="PIRSR" id="PIRSR006135-1"/>
    </source>
</evidence>
<dbReference type="KEGG" id="pkb:B4V02_18425"/>
<dbReference type="EMBL" id="CP020028">
    <property type="protein sequence ID" value="ASR48534.1"/>
    <property type="molecule type" value="Genomic_DNA"/>
</dbReference>
<dbReference type="Pfam" id="PF02283">
    <property type="entry name" value="CobU"/>
    <property type="match status" value="2"/>
</dbReference>
<feature type="binding site" evidence="19">
    <location>
        <begin position="32"/>
        <end position="34"/>
    </location>
    <ligand>
        <name>GTP</name>
        <dbReference type="ChEBI" id="CHEBI:37565"/>
    </ligand>
</feature>
<evidence type="ECO:0000256" key="11">
    <source>
        <dbReference type="ARBA" id="ARBA00022679"/>
    </source>
</evidence>
<name>A0A222WRR4_9BACL</name>
<dbReference type="PIRSF" id="PIRSF006135">
    <property type="entry name" value="CobU"/>
    <property type="match status" value="1"/>
</dbReference>
<dbReference type="GO" id="GO:0005524">
    <property type="term" value="F:ATP binding"/>
    <property type="evidence" value="ECO:0007669"/>
    <property type="project" value="UniProtKB-KW"/>
</dbReference>
<dbReference type="GO" id="GO:0043752">
    <property type="term" value="F:adenosylcobinamide kinase activity"/>
    <property type="evidence" value="ECO:0007669"/>
    <property type="project" value="UniProtKB-EC"/>
</dbReference>
<dbReference type="AlphaFoldDB" id="A0A222WRR4"/>
<dbReference type="RefSeq" id="WP_094155880.1">
    <property type="nucleotide sequence ID" value="NZ_CP020028.1"/>
</dbReference>
<evidence type="ECO:0000256" key="3">
    <source>
        <dbReference type="ARBA" id="ARBA00001522"/>
    </source>
</evidence>
<evidence type="ECO:0000313" key="20">
    <source>
        <dbReference type="EMBL" id="ASR48534.1"/>
    </source>
</evidence>
<accession>A0A222WRR4</accession>
<evidence type="ECO:0000256" key="2">
    <source>
        <dbReference type="ARBA" id="ARBA00000711"/>
    </source>
</evidence>
<comment type="catalytic activity">
    <reaction evidence="3">
        <text>adenosylcob(III)inamide + GTP = adenosylcob(III)inamide phosphate + GDP + H(+)</text>
        <dbReference type="Rhea" id="RHEA:15765"/>
        <dbReference type="ChEBI" id="CHEBI:2480"/>
        <dbReference type="ChEBI" id="CHEBI:15378"/>
        <dbReference type="ChEBI" id="CHEBI:37565"/>
        <dbReference type="ChEBI" id="CHEBI:58189"/>
        <dbReference type="ChEBI" id="CHEBI:58502"/>
        <dbReference type="EC" id="2.7.1.156"/>
    </reaction>
</comment>
<keyword evidence="21" id="KW-1185">Reference proteome</keyword>
<evidence type="ECO:0000256" key="8">
    <source>
        <dbReference type="ARBA" id="ARBA00012016"/>
    </source>
</evidence>
<sequence length="211" mass="22802">MKALVTGGARSGKSGFAERLCMTRAPRACYIATAQAYDTEMKERIALHRFQRESAGYDWQTLEEAQALPELLRRLGGLPEIAQVEARSAAQGSQPVSLHASRAPQPSPAPMVLVDCLTLWLSNVLLAAGEDGEAASRAAIDELAAAVAQYPGPLVIVTNEVGDGIVPEYPLGRLYRDLGGIMNQRIARLCDEVFLVTAGIPIELKQLEYKL</sequence>
<dbReference type="Proteomes" id="UP000214666">
    <property type="component" value="Chromosome"/>
</dbReference>
<dbReference type="Gene3D" id="3.40.50.300">
    <property type="entry name" value="P-loop containing nucleotide triphosphate hydrolases"/>
    <property type="match status" value="1"/>
</dbReference>
<evidence type="ECO:0000256" key="13">
    <source>
        <dbReference type="ARBA" id="ARBA00022777"/>
    </source>
</evidence>
<evidence type="ECO:0000256" key="1">
    <source>
        <dbReference type="ARBA" id="ARBA00000312"/>
    </source>
</evidence>
<dbReference type="STRING" id="172713.GCA_001705305_03744"/>
<evidence type="ECO:0000256" key="17">
    <source>
        <dbReference type="ARBA" id="ARBA00030571"/>
    </source>
</evidence>
<comment type="pathway">
    <text evidence="5">Cofactor biosynthesis; adenosylcobalamin biosynthesis; adenosylcobalamin from cob(II)yrinate a,c-diamide: step 6/7.</text>
</comment>